<dbReference type="GO" id="GO:0000122">
    <property type="term" value="P:negative regulation of transcription by RNA polymerase II"/>
    <property type="evidence" value="ECO:0007669"/>
    <property type="project" value="TreeGrafter"/>
</dbReference>
<evidence type="ECO:0000313" key="6">
    <source>
        <dbReference type="Proteomes" id="UP000243459"/>
    </source>
</evidence>
<dbReference type="GO" id="GO:0003682">
    <property type="term" value="F:chromatin binding"/>
    <property type="evidence" value="ECO:0007669"/>
    <property type="project" value="TreeGrafter"/>
</dbReference>
<dbReference type="PANTHER" id="PTHR15111">
    <property type="entry name" value="RNA POLYMERASE II SUBUNIT 5-MEDIATING PROTEIN NNX3"/>
    <property type="match status" value="1"/>
</dbReference>
<dbReference type="GO" id="GO:0006457">
    <property type="term" value="P:protein folding"/>
    <property type="evidence" value="ECO:0007669"/>
    <property type="project" value="UniProtKB-ARBA"/>
</dbReference>
<accession>A0A5P1F127</accession>
<dbReference type="GO" id="GO:0009409">
    <property type="term" value="P:response to cold"/>
    <property type="evidence" value="ECO:0007669"/>
    <property type="project" value="UniProtKB-ARBA"/>
</dbReference>
<feature type="region of interest" description="Disordered" evidence="4">
    <location>
        <begin position="148"/>
        <end position="204"/>
    </location>
</feature>
<dbReference type="OMA" id="HHNIMVP"/>
<dbReference type="GO" id="GO:0005829">
    <property type="term" value="C:cytosol"/>
    <property type="evidence" value="ECO:0007669"/>
    <property type="project" value="EnsemblPlants"/>
</dbReference>
<feature type="compositionally biased region" description="Polar residues" evidence="4">
    <location>
        <begin position="209"/>
        <end position="218"/>
    </location>
</feature>
<feature type="region of interest" description="Disordered" evidence="4">
    <location>
        <begin position="209"/>
        <end position="228"/>
    </location>
</feature>
<feature type="compositionally biased region" description="Acidic residues" evidence="4">
    <location>
        <begin position="148"/>
        <end position="162"/>
    </location>
</feature>
<protein>
    <submittedName>
        <fullName evidence="5">Uncharacterized protein</fullName>
    </submittedName>
</protein>
<feature type="compositionally biased region" description="Polar residues" evidence="4">
    <location>
        <begin position="107"/>
        <end position="128"/>
    </location>
</feature>
<evidence type="ECO:0000256" key="1">
    <source>
        <dbReference type="ARBA" id="ARBA00004123"/>
    </source>
</evidence>
<dbReference type="GO" id="GO:0000785">
    <property type="term" value="C:chromatin"/>
    <property type="evidence" value="ECO:0007669"/>
    <property type="project" value="EnsemblPlants"/>
</dbReference>
<dbReference type="Pfam" id="PF02996">
    <property type="entry name" value="Prefoldin"/>
    <property type="match status" value="1"/>
</dbReference>
<dbReference type="SUPFAM" id="SSF46579">
    <property type="entry name" value="Prefoldin"/>
    <property type="match status" value="1"/>
</dbReference>
<dbReference type="EMBL" id="CM007384">
    <property type="protein sequence ID" value="ONK72076.1"/>
    <property type="molecule type" value="Genomic_DNA"/>
</dbReference>
<dbReference type="GO" id="GO:0005634">
    <property type="term" value="C:nucleus"/>
    <property type="evidence" value="ECO:0007669"/>
    <property type="project" value="UniProtKB-SubCell"/>
</dbReference>
<comment type="similarity">
    <text evidence="3">Belongs to the RNA polymerase II subunit 5-mediating protein family.</text>
</comment>
<reference evidence="6" key="1">
    <citation type="journal article" date="2017" name="Nat. Commun.">
        <title>The asparagus genome sheds light on the origin and evolution of a young Y chromosome.</title>
        <authorList>
            <person name="Harkess A."/>
            <person name="Zhou J."/>
            <person name="Xu C."/>
            <person name="Bowers J.E."/>
            <person name="Van der Hulst R."/>
            <person name="Ayyampalayam S."/>
            <person name="Mercati F."/>
            <person name="Riccardi P."/>
            <person name="McKain M.R."/>
            <person name="Kakrana A."/>
            <person name="Tang H."/>
            <person name="Ray J."/>
            <person name="Groenendijk J."/>
            <person name="Arikit S."/>
            <person name="Mathioni S.M."/>
            <person name="Nakano M."/>
            <person name="Shan H."/>
            <person name="Telgmann-Rauber A."/>
            <person name="Kanno A."/>
            <person name="Yue Z."/>
            <person name="Chen H."/>
            <person name="Li W."/>
            <person name="Chen Y."/>
            <person name="Xu X."/>
            <person name="Zhang Y."/>
            <person name="Luo S."/>
            <person name="Chen H."/>
            <person name="Gao J."/>
            <person name="Mao Z."/>
            <person name="Pires J.C."/>
            <person name="Luo M."/>
            <person name="Kudrna D."/>
            <person name="Wing R.A."/>
            <person name="Meyers B.C."/>
            <person name="Yi K."/>
            <person name="Kong H."/>
            <person name="Lavrijsen P."/>
            <person name="Sunseri F."/>
            <person name="Falavigna A."/>
            <person name="Ye Y."/>
            <person name="Leebens-Mack J.H."/>
            <person name="Chen G."/>
        </authorList>
    </citation>
    <scope>NUCLEOTIDE SEQUENCE [LARGE SCALE GENOMIC DNA]</scope>
    <source>
        <strain evidence="6">cv. DH0086</strain>
    </source>
</reference>
<dbReference type="Proteomes" id="UP000243459">
    <property type="component" value="Chromosome 4"/>
</dbReference>
<dbReference type="GO" id="GO:0003714">
    <property type="term" value="F:transcription corepressor activity"/>
    <property type="evidence" value="ECO:0007669"/>
    <property type="project" value="TreeGrafter"/>
</dbReference>
<feature type="region of interest" description="Disordered" evidence="4">
    <location>
        <begin position="255"/>
        <end position="285"/>
    </location>
</feature>
<feature type="compositionally biased region" description="Polar residues" evidence="4">
    <location>
        <begin position="257"/>
        <end position="270"/>
    </location>
</feature>
<dbReference type="Gene3D" id="1.10.287.370">
    <property type="match status" value="1"/>
</dbReference>
<name>A0A5P1F127_ASPOF</name>
<keyword evidence="2" id="KW-0539">Nucleus</keyword>
<keyword evidence="6" id="KW-1185">Reference proteome</keyword>
<dbReference type="CDD" id="cd23159">
    <property type="entry name" value="Prefoldin_URI1"/>
    <property type="match status" value="1"/>
</dbReference>
<dbReference type="PANTHER" id="PTHR15111:SF0">
    <property type="entry name" value="UNCONVENTIONAL PREFOLDIN RPB5 INTERACTOR 1"/>
    <property type="match status" value="1"/>
</dbReference>
<dbReference type="InterPro" id="IPR009053">
    <property type="entry name" value="Prefoldin"/>
</dbReference>
<dbReference type="Gramene" id="ONK72076">
    <property type="protein sequence ID" value="ONK72076"/>
    <property type="gene ID" value="A4U43_C04F15440"/>
</dbReference>
<evidence type="ECO:0000256" key="3">
    <source>
        <dbReference type="ARBA" id="ARBA00038295"/>
    </source>
</evidence>
<proteinExistence type="inferred from homology"/>
<evidence type="ECO:0000256" key="2">
    <source>
        <dbReference type="ARBA" id="ARBA00023242"/>
    </source>
</evidence>
<organism evidence="5 6">
    <name type="scientific">Asparagus officinalis</name>
    <name type="common">Garden asparagus</name>
    <dbReference type="NCBI Taxonomy" id="4686"/>
    <lineage>
        <taxon>Eukaryota</taxon>
        <taxon>Viridiplantae</taxon>
        <taxon>Streptophyta</taxon>
        <taxon>Embryophyta</taxon>
        <taxon>Tracheophyta</taxon>
        <taxon>Spermatophyta</taxon>
        <taxon>Magnoliopsida</taxon>
        <taxon>Liliopsida</taxon>
        <taxon>Asparagales</taxon>
        <taxon>Asparagaceae</taxon>
        <taxon>Asparagoideae</taxon>
        <taxon>Asparagus</taxon>
    </lineage>
</organism>
<evidence type="ECO:0000313" key="5">
    <source>
        <dbReference type="EMBL" id="ONK72076.1"/>
    </source>
</evidence>
<evidence type="ECO:0000256" key="4">
    <source>
        <dbReference type="SAM" id="MobiDB-lite"/>
    </source>
</evidence>
<dbReference type="InterPro" id="IPR004127">
    <property type="entry name" value="Prefoldin_subunit_alpha"/>
</dbReference>
<gene>
    <name evidence="5" type="ORF">A4U43_C04F15440</name>
</gene>
<dbReference type="AlphaFoldDB" id="A0A5P1F127"/>
<sequence>MVPFGSAAFFPGRLIHTNEFLVLLGDAYYAERTSKQTVEILKRREKTLESQMGALKASLLDLETEAKFFNSTAAEAEEGIVEIREEYTEEPQDPQEDIMEIREEYTESAQNVSESGPPGSNSMTTSTFPDEEDEHHRIMAMLDGLEKEELEAGSDEDSESGLETESVSGNDEDENSEASASDATGKISENLKPTEAVQKSRGLEVLPSTAKSIGSGSHQHLPDRPYGSSNIIEKETARTGFSDHKAFTGSVIEHTHSLPSKQPANTSMDQPTKPVSRFKMMKGNR</sequence>
<comment type="subcellular location">
    <subcellularLocation>
        <location evidence="1">Nucleus</location>
    </subcellularLocation>
</comment>
<feature type="region of interest" description="Disordered" evidence="4">
    <location>
        <begin position="105"/>
        <end position="132"/>
    </location>
</feature>
<dbReference type="GO" id="GO:0019212">
    <property type="term" value="F:phosphatase inhibitor activity"/>
    <property type="evidence" value="ECO:0007669"/>
    <property type="project" value="TreeGrafter"/>
</dbReference>
<dbReference type="InterPro" id="IPR052255">
    <property type="entry name" value="RNA_pol_II_subunit5-mediator"/>
</dbReference>